<sequence>MEQEFQFREELNEPLIQVINTGLFDHKIQIADFFRQVSSEQLSDSPLLMLLDELRGESENVLCRYADYILGFISTSYSGSGVLPSARGLSSKEPDEVSELKIQINEKDDQNRRLNIQNDFLKGQLERREKMLAIQRQLFLKELQVLKEQLFQKARIGEPYVAEKFDNFNPEEWLDKLLGKGGMDEDSMKKKIEEMMQKLTARFSEERKKLESQIKILEREKNSKVAELEKEYKLKIAELENQISRLTLKHIIKYYTQFNTHFLQFSRVYH</sequence>
<evidence type="ECO:0000256" key="1">
    <source>
        <dbReference type="SAM" id="Coils"/>
    </source>
</evidence>
<dbReference type="Proteomes" id="UP000324800">
    <property type="component" value="Unassembled WGS sequence"/>
</dbReference>
<dbReference type="EMBL" id="SNRW01013688">
    <property type="protein sequence ID" value="KAA6372323.1"/>
    <property type="molecule type" value="Genomic_DNA"/>
</dbReference>
<evidence type="ECO:0000313" key="3">
    <source>
        <dbReference type="Proteomes" id="UP000324800"/>
    </source>
</evidence>
<dbReference type="AlphaFoldDB" id="A0A5J4UPU9"/>
<evidence type="ECO:0000313" key="2">
    <source>
        <dbReference type="EMBL" id="KAA6372323.1"/>
    </source>
</evidence>
<organism evidence="2 3">
    <name type="scientific">Streblomastix strix</name>
    <dbReference type="NCBI Taxonomy" id="222440"/>
    <lineage>
        <taxon>Eukaryota</taxon>
        <taxon>Metamonada</taxon>
        <taxon>Preaxostyla</taxon>
        <taxon>Oxymonadida</taxon>
        <taxon>Streblomastigidae</taxon>
        <taxon>Streblomastix</taxon>
    </lineage>
</organism>
<name>A0A5J4UPU9_9EUKA</name>
<accession>A0A5J4UPU9</accession>
<protein>
    <submittedName>
        <fullName evidence="2">Uncharacterized protein</fullName>
    </submittedName>
</protein>
<feature type="coiled-coil region" evidence="1">
    <location>
        <begin position="97"/>
        <end position="124"/>
    </location>
</feature>
<reference evidence="2 3" key="1">
    <citation type="submission" date="2019-03" db="EMBL/GenBank/DDBJ databases">
        <title>Single cell metagenomics reveals metabolic interactions within the superorganism composed of flagellate Streblomastix strix and complex community of Bacteroidetes bacteria on its surface.</title>
        <authorList>
            <person name="Treitli S.C."/>
            <person name="Kolisko M."/>
            <person name="Husnik F."/>
            <person name="Keeling P."/>
            <person name="Hampl V."/>
        </authorList>
    </citation>
    <scope>NUCLEOTIDE SEQUENCE [LARGE SCALE GENOMIC DNA]</scope>
    <source>
        <strain evidence="2">ST1C</strain>
    </source>
</reference>
<feature type="coiled-coil region" evidence="1">
    <location>
        <begin position="189"/>
        <end position="249"/>
    </location>
</feature>
<comment type="caution">
    <text evidence="2">The sequence shown here is derived from an EMBL/GenBank/DDBJ whole genome shotgun (WGS) entry which is preliminary data.</text>
</comment>
<keyword evidence="1" id="KW-0175">Coiled coil</keyword>
<gene>
    <name evidence="2" type="ORF">EZS28_032151</name>
</gene>
<feature type="non-terminal residue" evidence="2">
    <location>
        <position position="270"/>
    </location>
</feature>
<dbReference type="OrthoDB" id="10635814at2759"/>
<proteinExistence type="predicted"/>